<reference evidence="1 2" key="1">
    <citation type="journal article" date="2019" name="Int. J. Syst. Evol. Microbiol.">
        <title>The Global Catalogue of Microorganisms (GCM) 10K type strain sequencing project: providing services to taxonomists for standard genome sequencing and annotation.</title>
        <authorList>
            <consortium name="The Broad Institute Genomics Platform"/>
            <consortium name="The Broad Institute Genome Sequencing Center for Infectious Disease"/>
            <person name="Wu L."/>
            <person name="Ma J."/>
        </authorList>
    </citation>
    <scope>NUCLEOTIDE SEQUENCE [LARGE SCALE GENOMIC DNA]</scope>
    <source>
        <strain evidence="1 2">JCM 9088</strain>
    </source>
</reference>
<evidence type="ECO:0000313" key="2">
    <source>
        <dbReference type="Proteomes" id="UP001500403"/>
    </source>
</evidence>
<gene>
    <name evidence="1" type="ORF">GCM10010446_60590</name>
</gene>
<sequence>MTTYQDAVAIKAAIAEQAWRERSGRAMAAVAGCFVRREGRATAAQLVEGLLLEADTGNCWTLAQALEHPGPPGCSTCPCSASGGCDARY</sequence>
<dbReference type="EMBL" id="BAAAUD010000059">
    <property type="protein sequence ID" value="GAA2966792.1"/>
    <property type="molecule type" value="Genomic_DNA"/>
</dbReference>
<name>A0ABN3XLN8_9ACTN</name>
<comment type="caution">
    <text evidence="1">The sequence shown here is derived from an EMBL/GenBank/DDBJ whole genome shotgun (WGS) entry which is preliminary data.</text>
</comment>
<keyword evidence="2" id="KW-1185">Reference proteome</keyword>
<proteinExistence type="predicted"/>
<evidence type="ECO:0000313" key="1">
    <source>
        <dbReference type="EMBL" id="GAA2966792.1"/>
    </source>
</evidence>
<organism evidence="1 2">
    <name type="scientific">Streptomyces enissocaesilis</name>
    <dbReference type="NCBI Taxonomy" id="332589"/>
    <lineage>
        <taxon>Bacteria</taxon>
        <taxon>Bacillati</taxon>
        <taxon>Actinomycetota</taxon>
        <taxon>Actinomycetes</taxon>
        <taxon>Kitasatosporales</taxon>
        <taxon>Streptomycetaceae</taxon>
        <taxon>Streptomyces</taxon>
        <taxon>Streptomyces rochei group</taxon>
    </lineage>
</organism>
<protein>
    <submittedName>
        <fullName evidence="1">Uncharacterized protein</fullName>
    </submittedName>
</protein>
<accession>A0ABN3XLN8</accession>
<dbReference type="Proteomes" id="UP001500403">
    <property type="component" value="Unassembled WGS sequence"/>
</dbReference>